<keyword evidence="3" id="KW-0687">Ribonucleoprotein</keyword>
<dbReference type="PANTHER" id="PTHR10553">
    <property type="entry name" value="SMALL NUCLEAR RIBONUCLEOPROTEIN"/>
    <property type="match status" value="1"/>
</dbReference>
<protein>
    <recommendedName>
        <fullName evidence="2">Putative snRNP Sm-like protein</fullName>
    </recommendedName>
</protein>
<evidence type="ECO:0000259" key="4">
    <source>
        <dbReference type="PROSITE" id="PS52002"/>
    </source>
</evidence>
<dbReference type="InterPro" id="IPR010920">
    <property type="entry name" value="LSM_dom_sf"/>
</dbReference>
<evidence type="ECO:0000313" key="6">
    <source>
        <dbReference type="Proteomes" id="UP000605805"/>
    </source>
</evidence>
<dbReference type="GO" id="GO:0003723">
    <property type="term" value="F:RNA binding"/>
    <property type="evidence" value="ECO:0007669"/>
    <property type="project" value="InterPro"/>
</dbReference>
<dbReference type="SUPFAM" id="SSF50182">
    <property type="entry name" value="Sm-like ribonucleoproteins"/>
    <property type="match status" value="1"/>
</dbReference>
<dbReference type="EMBL" id="DQTV01000038">
    <property type="protein sequence ID" value="HIP56809.1"/>
    <property type="molecule type" value="Genomic_DNA"/>
</dbReference>
<dbReference type="CDD" id="cd01731">
    <property type="entry name" value="archaeal_Sm1"/>
    <property type="match status" value="1"/>
</dbReference>
<dbReference type="Gene3D" id="2.30.30.100">
    <property type="match status" value="1"/>
</dbReference>
<dbReference type="InterPro" id="IPR001163">
    <property type="entry name" value="Sm_dom_euk/arc"/>
</dbReference>
<dbReference type="SMART" id="SM00651">
    <property type="entry name" value="Sm"/>
    <property type="match status" value="1"/>
</dbReference>
<dbReference type="GO" id="GO:1990904">
    <property type="term" value="C:ribonucleoprotein complex"/>
    <property type="evidence" value="ECO:0007669"/>
    <property type="project" value="UniProtKB-KW"/>
</dbReference>
<evidence type="ECO:0000256" key="2">
    <source>
        <dbReference type="ARBA" id="ARBA00021121"/>
    </source>
</evidence>
<dbReference type="PROSITE" id="PS52002">
    <property type="entry name" value="SM"/>
    <property type="match status" value="1"/>
</dbReference>
<name>A0A833DU41_9CREN</name>
<comment type="similarity">
    <text evidence="1">Belongs to the snRNP Sm proteins family.</text>
</comment>
<feature type="domain" description="Sm" evidence="4">
    <location>
        <begin position="8"/>
        <end position="78"/>
    </location>
</feature>
<proteinExistence type="inferred from homology"/>
<comment type="caution">
    <text evidence="5">The sequence shown here is derived from an EMBL/GenBank/DDBJ whole genome shotgun (WGS) entry which is preliminary data.</text>
</comment>
<evidence type="ECO:0000256" key="3">
    <source>
        <dbReference type="ARBA" id="ARBA00023274"/>
    </source>
</evidence>
<evidence type="ECO:0000313" key="5">
    <source>
        <dbReference type="EMBL" id="HIP56809.1"/>
    </source>
</evidence>
<reference evidence="5" key="1">
    <citation type="journal article" date="2020" name="ISME J.">
        <title>Gammaproteobacteria mediating utilization of methyl-, sulfur- and petroleum organic compounds in deep ocean hydrothermal plumes.</title>
        <authorList>
            <person name="Zhou Z."/>
            <person name="Liu Y."/>
            <person name="Pan J."/>
            <person name="Cron B.R."/>
            <person name="Toner B.M."/>
            <person name="Anantharaman K."/>
            <person name="Breier J.A."/>
            <person name="Dick G.J."/>
            <person name="Li M."/>
        </authorList>
    </citation>
    <scope>NUCLEOTIDE SEQUENCE</scope>
    <source>
        <strain evidence="5">SZUA-1435</strain>
    </source>
</reference>
<dbReference type="Pfam" id="PF01423">
    <property type="entry name" value="LSM"/>
    <property type="match status" value="1"/>
</dbReference>
<dbReference type="InterPro" id="IPR022901">
    <property type="entry name" value="snRNP_Sm-like_arc"/>
</dbReference>
<evidence type="ECO:0000256" key="1">
    <source>
        <dbReference type="ARBA" id="ARBA00006850"/>
    </source>
</evidence>
<dbReference type="InterPro" id="IPR047575">
    <property type="entry name" value="Sm"/>
</dbReference>
<gene>
    <name evidence="5" type="ORF">EYH02_01890</name>
</gene>
<sequence>MSSTTPETAHKVLAESLGQIVLVRLRGGKSLRGRLKSYDMHLNIVLDDAEEELEDGTRRRLGTVLIRGENVVMLSPIQ</sequence>
<organism evidence="5 6">
    <name type="scientific">Ignisphaera aggregans</name>
    <dbReference type="NCBI Taxonomy" id="334771"/>
    <lineage>
        <taxon>Archaea</taxon>
        <taxon>Thermoproteota</taxon>
        <taxon>Thermoprotei</taxon>
        <taxon>Desulfurococcales</taxon>
        <taxon>Desulfurococcaceae</taxon>
        <taxon>Ignisphaera</taxon>
    </lineage>
</organism>
<dbReference type="PANTHER" id="PTHR10553:SF5">
    <property type="entry name" value="U6 SNRNA-ASSOCIATED SM-LIKE PROTEIN LSM7"/>
    <property type="match status" value="1"/>
</dbReference>
<dbReference type="InterPro" id="IPR044641">
    <property type="entry name" value="Lsm7/SmG-like"/>
</dbReference>
<dbReference type="Proteomes" id="UP000605805">
    <property type="component" value="Unassembled WGS sequence"/>
</dbReference>
<dbReference type="AlphaFoldDB" id="A0A833DU41"/>
<accession>A0A833DU41</accession>